<evidence type="ECO:0000313" key="3">
    <source>
        <dbReference type="Proteomes" id="UP000008952"/>
    </source>
</evidence>
<reference evidence="2 3" key="1">
    <citation type="submission" date="2012-03" db="EMBL/GenBank/DDBJ databases">
        <title>The Genome Sequence of Bartonella tamiae Th239.</title>
        <authorList>
            <consortium name="The Broad Institute Genome Sequencing Platform"/>
            <consortium name="The Broad Institute Genome Sequencing Center for Infectious Disease"/>
            <person name="Feldgarden M."/>
            <person name="Kirby J."/>
            <person name="Kosoy M."/>
            <person name="Birtles R."/>
            <person name="Probert W.S."/>
            <person name="Chiaraviglio L."/>
            <person name="Young S.K."/>
            <person name="Zeng Q."/>
            <person name="Gargeya S."/>
            <person name="Fitzgerald M."/>
            <person name="Haas B."/>
            <person name="Abouelleil A."/>
            <person name="Alvarado L."/>
            <person name="Arachchi H.M."/>
            <person name="Berlin A."/>
            <person name="Chapman S.B."/>
            <person name="Gearin G."/>
            <person name="Goldberg J."/>
            <person name="Griggs A."/>
            <person name="Gujja S."/>
            <person name="Hansen M."/>
            <person name="Heiman D."/>
            <person name="Howarth C."/>
            <person name="Larimer J."/>
            <person name="Lui A."/>
            <person name="MacDonald P.J.P."/>
            <person name="McCowen C."/>
            <person name="Montmayeur A."/>
            <person name="Murphy C."/>
            <person name="Neiman D."/>
            <person name="Pearson M."/>
            <person name="Priest M."/>
            <person name="Roberts A."/>
            <person name="Saif S."/>
            <person name="Shea T."/>
            <person name="Sisk P."/>
            <person name="Stolte C."/>
            <person name="Sykes S."/>
            <person name="Wortman J."/>
            <person name="Nusbaum C."/>
            <person name="Birren B."/>
        </authorList>
    </citation>
    <scope>NUCLEOTIDE SEQUENCE [LARGE SCALE GENOMIC DNA]</scope>
    <source>
        <strain evidence="2 3">Th239</strain>
    </source>
</reference>
<evidence type="ECO:0008006" key="4">
    <source>
        <dbReference type="Google" id="ProtNLM"/>
    </source>
</evidence>
<proteinExistence type="predicted"/>
<comment type="caution">
    <text evidence="2">The sequence shown here is derived from an EMBL/GenBank/DDBJ whole genome shotgun (WGS) entry which is preliminary data.</text>
</comment>
<accession>J0QXA5</accession>
<organism evidence="2 3">
    <name type="scientific">Bartonella tamiae Th239</name>
    <dbReference type="NCBI Taxonomy" id="1094558"/>
    <lineage>
        <taxon>Bacteria</taxon>
        <taxon>Pseudomonadati</taxon>
        <taxon>Pseudomonadota</taxon>
        <taxon>Alphaproteobacteria</taxon>
        <taxon>Hyphomicrobiales</taxon>
        <taxon>Bartonellaceae</taxon>
        <taxon>Bartonella</taxon>
    </lineage>
</organism>
<dbReference type="PATRIC" id="fig|1094558.3.peg.1179"/>
<name>J0QXA5_9HYPH</name>
<gene>
    <name evidence="2" type="ORF">ME5_01082</name>
</gene>
<dbReference type="HOGENOM" id="CLU_2166003_0_0_5"/>
<dbReference type="Proteomes" id="UP000008952">
    <property type="component" value="Unassembled WGS sequence"/>
</dbReference>
<dbReference type="AlphaFoldDB" id="J0QXA5"/>
<feature type="compositionally biased region" description="Pro residues" evidence="1">
    <location>
        <begin position="71"/>
        <end position="86"/>
    </location>
</feature>
<feature type="region of interest" description="Disordered" evidence="1">
    <location>
        <begin position="61"/>
        <end position="96"/>
    </location>
</feature>
<keyword evidence="3" id="KW-1185">Reference proteome</keyword>
<evidence type="ECO:0000313" key="2">
    <source>
        <dbReference type="EMBL" id="EJF90681.1"/>
    </source>
</evidence>
<evidence type="ECO:0000256" key="1">
    <source>
        <dbReference type="SAM" id="MobiDB-lite"/>
    </source>
</evidence>
<sequence length="110" mass="12360">MVIIFIQGDGNASSNDLIIQSYYNFEGQKAFIGGAYSYGLFAGDKVGNFFRRLAFKNLKYRNTTRARSSPKPDPNPNLPEPTPKPENPGIDGQPVRHVYTPTVLMYKIYP</sequence>
<protein>
    <recommendedName>
        <fullName evidence="4">Outer membrane autotransporter barrel domain-containing protein</fullName>
    </recommendedName>
</protein>
<dbReference type="EMBL" id="AIMB01000007">
    <property type="protein sequence ID" value="EJF90681.1"/>
    <property type="molecule type" value="Genomic_DNA"/>
</dbReference>